<comment type="similarity">
    <text evidence="1">Belongs to the sigma-70 factor family. ECF subfamily.</text>
</comment>
<dbReference type="SUPFAM" id="SSF88946">
    <property type="entry name" value="Sigma2 domain of RNA polymerase sigma factors"/>
    <property type="match status" value="1"/>
</dbReference>
<evidence type="ECO:0000259" key="6">
    <source>
        <dbReference type="Pfam" id="PF08281"/>
    </source>
</evidence>
<keyword evidence="4" id="KW-0804">Transcription</keyword>
<dbReference type="InterPro" id="IPR039425">
    <property type="entry name" value="RNA_pol_sigma-70-like"/>
</dbReference>
<dbReference type="InterPro" id="IPR007627">
    <property type="entry name" value="RNA_pol_sigma70_r2"/>
</dbReference>
<dbReference type="GO" id="GO:0003677">
    <property type="term" value="F:DNA binding"/>
    <property type="evidence" value="ECO:0007669"/>
    <property type="project" value="InterPro"/>
</dbReference>
<dbReference type="Pfam" id="PF04542">
    <property type="entry name" value="Sigma70_r2"/>
    <property type="match status" value="1"/>
</dbReference>
<comment type="caution">
    <text evidence="7">The sequence shown here is derived from an EMBL/GenBank/DDBJ whole genome shotgun (WGS) entry which is preliminary data.</text>
</comment>
<dbReference type="OrthoDB" id="9782703at2"/>
<dbReference type="Gene3D" id="1.10.10.10">
    <property type="entry name" value="Winged helix-like DNA-binding domain superfamily/Winged helix DNA-binding domain"/>
    <property type="match status" value="1"/>
</dbReference>
<evidence type="ECO:0000256" key="1">
    <source>
        <dbReference type="ARBA" id="ARBA00010641"/>
    </source>
</evidence>
<accession>A0A1E5FYP2</accession>
<evidence type="ECO:0000256" key="4">
    <source>
        <dbReference type="ARBA" id="ARBA00023163"/>
    </source>
</evidence>
<dbReference type="STRING" id="766136.BHF68_11335"/>
<dbReference type="GO" id="GO:0006352">
    <property type="term" value="P:DNA-templated transcription initiation"/>
    <property type="evidence" value="ECO:0007669"/>
    <property type="project" value="InterPro"/>
</dbReference>
<keyword evidence="2" id="KW-0805">Transcription regulation</keyword>
<dbReference type="PANTHER" id="PTHR43133:SF51">
    <property type="entry name" value="RNA POLYMERASE SIGMA FACTOR"/>
    <property type="match status" value="1"/>
</dbReference>
<dbReference type="RefSeq" id="WP_069644258.1">
    <property type="nucleotide sequence ID" value="NZ_MIJE01000035.1"/>
</dbReference>
<evidence type="ECO:0000313" key="7">
    <source>
        <dbReference type="EMBL" id="OEF95692.1"/>
    </source>
</evidence>
<dbReference type="PANTHER" id="PTHR43133">
    <property type="entry name" value="RNA POLYMERASE ECF-TYPE SIGMA FACTO"/>
    <property type="match status" value="1"/>
</dbReference>
<gene>
    <name evidence="7" type="ORF">BHF68_11335</name>
</gene>
<dbReference type="InterPro" id="IPR013325">
    <property type="entry name" value="RNA_pol_sigma_r2"/>
</dbReference>
<feature type="domain" description="RNA polymerase sigma-70 region 2" evidence="5">
    <location>
        <begin position="21"/>
        <end position="88"/>
    </location>
</feature>
<dbReference type="Gene3D" id="1.10.1740.10">
    <property type="match status" value="1"/>
</dbReference>
<dbReference type="Pfam" id="PF08281">
    <property type="entry name" value="Sigma70_r4_2"/>
    <property type="match status" value="1"/>
</dbReference>
<dbReference type="InterPro" id="IPR013249">
    <property type="entry name" value="RNA_pol_sigma70_r4_t2"/>
</dbReference>
<proteinExistence type="inferred from homology"/>
<dbReference type="NCBIfam" id="TIGR02937">
    <property type="entry name" value="sigma70-ECF"/>
    <property type="match status" value="1"/>
</dbReference>
<dbReference type="InterPro" id="IPR013324">
    <property type="entry name" value="RNA_pol_sigma_r3/r4-like"/>
</dbReference>
<dbReference type="AlphaFoldDB" id="A0A1E5FYP2"/>
<organism evidence="7 8">
    <name type="scientific">Desulfuribacillus alkaliarsenatis</name>
    <dbReference type="NCBI Taxonomy" id="766136"/>
    <lineage>
        <taxon>Bacteria</taxon>
        <taxon>Bacillati</taxon>
        <taxon>Bacillota</taxon>
        <taxon>Desulfuribacillia</taxon>
        <taxon>Desulfuribacillales</taxon>
        <taxon>Desulfuribacillaceae</taxon>
        <taxon>Desulfuribacillus</taxon>
    </lineage>
</organism>
<name>A0A1E5FYP2_9FIRM</name>
<evidence type="ECO:0000313" key="8">
    <source>
        <dbReference type="Proteomes" id="UP000094296"/>
    </source>
</evidence>
<evidence type="ECO:0000259" key="5">
    <source>
        <dbReference type="Pfam" id="PF04542"/>
    </source>
</evidence>
<dbReference type="InterPro" id="IPR014284">
    <property type="entry name" value="RNA_pol_sigma-70_dom"/>
</dbReference>
<keyword evidence="8" id="KW-1185">Reference proteome</keyword>
<dbReference type="InterPro" id="IPR036388">
    <property type="entry name" value="WH-like_DNA-bd_sf"/>
</dbReference>
<evidence type="ECO:0000256" key="2">
    <source>
        <dbReference type="ARBA" id="ARBA00023015"/>
    </source>
</evidence>
<reference evidence="7 8" key="1">
    <citation type="submission" date="2016-09" db="EMBL/GenBank/DDBJ databases">
        <title>Draft genome sequence for the type strain of Desulfuribacillus alkaliarsenatis AHT28, an obligately anaerobic, sulfidogenic bacterium isolated from Russian soda lake sediments.</title>
        <authorList>
            <person name="Abin C.A."/>
            <person name="Hollibaugh J.T."/>
        </authorList>
    </citation>
    <scope>NUCLEOTIDE SEQUENCE [LARGE SCALE GENOMIC DNA]</scope>
    <source>
        <strain evidence="7 8">AHT28</strain>
    </source>
</reference>
<feature type="domain" description="RNA polymerase sigma factor 70 region 4 type 2" evidence="6">
    <location>
        <begin position="119"/>
        <end position="171"/>
    </location>
</feature>
<dbReference type="CDD" id="cd06171">
    <property type="entry name" value="Sigma70_r4"/>
    <property type="match status" value="1"/>
</dbReference>
<protein>
    <submittedName>
        <fullName evidence="7">RNA polymerase subunit sigma-24</fullName>
    </submittedName>
</protein>
<dbReference type="GO" id="GO:0016987">
    <property type="term" value="F:sigma factor activity"/>
    <property type="evidence" value="ECO:0007669"/>
    <property type="project" value="UniProtKB-KW"/>
</dbReference>
<evidence type="ECO:0000256" key="3">
    <source>
        <dbReference type="ARBA" id="ARBA00023082"/>
    </source>
</evidence>
<dbReference type="Proteomes" id="UP000094296">
    <property type="component" value="Unassembled WGS sequence"/>
</dbReference>
<sequence length="178" mass="20652">MDIADLVKQAKKGNKEALLTLIMSEKDAYYRLALTYMHNPNDAMDALEDMIVKLYENINQLKQDSSFYSWSKTVLVNHCKNLLRKKNKVVLIDDWDDSLELNSNSNFIDNSYTSIENQMDIKKMLSYLNNDQREAIKLKYFHDLDYQLIADLTNVPIGTVKSRIFQGLKKLKEQFGGA</sequence>
<dbReference type="EMBL" id="MIJE01000035">
    <property type="protein sequence ID" value="OEF95692.1"/>
    <property type="molecule type" value="Genomic_DNA"/>
</dbReference>
<dbReference type="SUPFAM" id="SSF88659">
    <property type="entry name" value="Sigma3 and sigma4 domains of RNA polymerase sigma factors"/>
    <property type="match status" value="1"/>
</dbReference>
<keyword evidence="3" id="KW-0731">Sigma factor</keyword>